<accession>A0A6J4N039</accession>
<dbReference type="InterPro" id="IPR036412">
    <property type="entry name" value="HAD-like_sf"/>
</dbReference>
<keyword evidence="4" id="KW-0479">Metal-binding</keyword>
<dbReference type="GO" id="GO:0005737">
    <property type="term" value="C:cytoplasm"/>
    <property type="evidence" value="ECO:0007669"/>
    <property type="project" value="UniProtKB-SubCell"/>
</dbReference>
<comment type="similarity">
    <text evidence="2">Belongs to the GmhB family.</text>
</comment>
<reference evidence="9" key="1">
    <citation type="submission" date="2020-02" db="EMBL/GenBank/DDBJ databases">
        <authorList>
            <person name="Meier V. D."/>
        </authorList>
    </citation>
    <scope>NUCLEOTIDE SEQUENCE</scope>
    <source>
        <strain evidence="9">AVDCRST_MAG75</strain>
    </source>
</reference>
<dbReference type="InterPro" id="IPR004446">
    <property type="entry name" value="Heptose_bisP_phosphatase"/>
</dbReference>
<evidence type="ECO:0000256" key="1">
    <source>
        <dbReference type="ARBA" id="ARBA00004496"/>
    </source>
</evidence>
<evidence type="ECO:0000256" key="6">
    <source>
        <dbReference type="ARBA" id="ARBA00023277"/>
    </source>
</evidence>
<dbReference type="InterPro" id="IPR006549">
    <property type="entry name" value="HAD-SF_hydro_IIIA"/>
</dbReference>
<dbReference type="SUPFAM" id="SSF56784">
    <property type="entry name" value="HAD-like"/>
    <property type="match status" value="1"/>
</dbReference>
<comment type="subcellular location">
    <subcellularLocation>
        <location evidence="1">Cytoplasm</location>
    </subcellularLocation>
</comment>
<sequence length="507" mass="54229">MTGGPRSSDPSVSIVIPTVGRPSLRVLLDSLVQSSTHTGLPLPQIYVVDDRRTEGPPLDLTGLPGLDVEVLASGGRGPAAARNVGWRATDTDWVAFLDDDVGVSADWLLDVAGDVQQPWSVGGVKAQIAVPLPPDRRPTDWERGTAGLETAQWITADMVYRRRVLCRVGGFDERFPGAFREDSDLALRVLDAGYDLVQGRRRTIHPVRPVGWWASLQQQRGNADDVLMDRLHGRDWRARAAAPLGRRPLHLLTTGLAVAVPMAWLMRRRIAAALAAVGWAALTADFSWRRIAPGPRDRTEVAKMVTTSVAIPPAASWHWLRAIISWTPPSMRPGTLPGAVLVDRDGTIVKDVPYNGDPSRVEPMPGAAAALHRLRLAGIPIAVISNQSGIGRGLLTPDDVAAVNSRVEELLGPFDAWFVCPHTADDGCDCRKPMPGLVRQAAHRLGVSPQSCVVIGDIGADMGCADAAGARGILVPTDNTLPAEVHTAPQRAGSLGGAVDLVLAGRY</sequence>
<dbReference type="Gene3D" id="3.40.50.1000">
    <property type="entry name" value="HAD superfamily/HAD-like"/>
    <property type="match status" value="1"/>
</dbReference>
<evidence type="ECO:0000256" key="4">
    <source>
        <dbReference type="ARBA" id="ARBA00022723"/>
    </source>
</evidence>
<dbReference type="EMBL" id="CADCUO010000006">
    <property type="protein sequence ID" value="CAA9371386.1"/>
    <property type="molecule type" value="Genomic_DNA"/>
</dbReference>
<dbReference type="PANTHER" id="PTHR42891:SF1">
    <property type="entry name" value="D-GLYCERO-BETA-D-MANNO-HEPTOSE-1,7-BISPHOSPHATE 7-PHOSPHATASE"/>
    <property type="match status" value="1"/>
</dbReference>
<dbReference type="GO" id="GO:0046872">
    <property type="term" value="F:metal ion binding"/>
    <property type="evidence" value="ECO:0007669"/>
    <property type="project" value="UniProtKB-KW"/>
</dbReference>
<feature type="domain" description="Glycosyltransferase 2-like" evidence="8">
    <location>
        <begin position="13"/>
        <end position="122"/>
    </location>
</feature>
<dbReference type="InterPro" id="IPR001173">
    <property type="entry name" value="Glyco_trans_2-like"/>
</dbReference>
<evidence type="ECO:0000256" key="5">
    <source>
        <dbReference type="ARBA" id="ARBA00022801"/>
    </source>
</evidence>
<organism evidence="9">
    <name type="scientific">uncultured Propionibacteriaceae bacterium</name>
    <dbReference type="NCBI Taxonomy" id="257457"/>
    <lineage>
        <taxon>Bacteria</taxon>
        <taxon>Bacillati</taxon>
        <taxon>Actinomycetota</taxon>
        <taxon>Actinomycetes</taxon>
        <taxon>Propionibacteriales</taxon>
        <taxon>Propionibacteriaceae</taxon>
        <taxon>environmental samples</taxon>
    </lineage>
</organism>
<dbReference type="NCBIfam" id="TIGR01662">
    <property type="entry name" value="HAD-SF-IIIA"/>
    <property type="match status" value="1"/>
</dbReference>
<dbReference type="NCBIfam" id="TIGR01656">
    <property type="entry name" value="Histidinol-ppas"/>
    <property type="match status" value="1"/>
</dbReference>
<dbReference type="InterPro" id="IPR029044">
    <property type="entry name" value="Nucleotide-diphossugar_trans"/>
</dbReference>
<dbReference type="PANTHER" id="PTHR42891">
    <property type="entry name" value="D-GLYCERO-BETA-D-MANNO-HEPTOSE-1,7-BISPHOSPHATE 7-PHOSPHATASE"/>
    <property type="match status" value="1"/>
</dbReference>
<evidence type="ECO:0000313" key="9">
    <source>
        <dbReference type="EMBL" id="CAA9371386.1"/>
    </source>
</evidence>
<dbReference type="AlphaFoldDB" id="A0A6J4N039"/>
<keyword evidence="5 9" id="KW-0378">Hydrolase</keyword>
<dbReference type="SUPFAM" id="SSF53448">
    <property type="entry name" value="Nucleotide-diphospho-sugar transferases"/>
    <property type="match status" value="1"/>
</dbReference>
<evidence type="ECO:0000259" key="8">
    <source>
        <dbReference type="Pfam" id="PF00535"/>
    </source>
</evidence>
<dbReference type="InterPro" id="IPR023214">
    <property type="entry name" value="HAD_sf"/>
</dbReference>
<protein>
    <recommendedName>
        <fullName evidence="7">D,D-heptose 1,7-bisphosphate phosphatase</fullName>
    </recommendedName>
</protein>
<dbReference type="Pfam" id="PF00535">
    <property type="entry name" value="Glycos_transf_2"/>
    <property type="match status" value="1"/>
</dbReference>
<dbReference type="Pfam" id="PF13242">
    <property type="entry name" value="Hydrolase_like"/>
    <property type="match status" value="1"/>
</dbReference>
<dbReference type="CDD" id="cd07503">
    <property type="entry name" value="HAD_HisB-N"/>
    <property type="match status" value="1"/>
</dbReference>
<dbReference type="GO" id="GO:0005975">
    <property type="term" value="P:carbohydrate metabolic process"/>
    <property type="evidence" value="ECO:0007669"/>
    <property type="project" value="InterPro"/>
</dbReference>
<name>A0A6J4N039_9ACTN</name>
<evidence type="ECO:0000256" key="2">
    <source>
        <dbReference type="ARBA" id="ARBA00005628"/>
    </source>
</evidence>
<evidence type="ECO:0000256" key="3">
    <source>
        <dbReference type="ARBA" id="ARBA00022490"/>
    </source>
</evidence>
<evidence type="ECO:0000256" key="7">
    <source>
        <dbReference type="ARBA" id="ARBA00031828"/>
    </source>
</evidence>
<dbReference type="Gene3D" id="3.90.550.10">
    <property type="entry name" value="Spore Coat Polysaccharide Biosynthesis Protein SpsA, Chain A"/>
    <property type="match status" value="1"/>
</dbReference>
<keyword evidence="3" id="KW-0963">Cytoplasm</keyword>
<keyword evidence="6" id="KW-0119">Carbohydrate metabolism</keyword>
<dbReference type="GO" id="GO:0016791">
    <property type="term" value="F:phosphatase activity"/>
    <property type="evidence" value="ECO:0007669"/>
    <property type="project" value="InterPro"/>
</dbReference>
<dbReference type="InterPro" id="IPR006543">
    <property type="entry name" value="Histidinol-phos"/>
</dbReference>
<proteinExistence type="inferred from homology"/>
<gene>
    <name evidence="9" type="ORF">AVDCRST_MAG75-96</name>
</gene>